<dbReference type="InParanoid" id="A0A168T5T5"/>
<proteinExistence type="inferred from homology"/>
<comment type="similarity">
    <text evidence="2">Belongs to the nicastrin family.</text>
</comment>
<evidence type="ECO:0000256" key="7">
    <source>
        <dbReference type="ARBA" id="ARBA00022989"/>
    </source>
</evidence>
<evidence type="ECO:0000256" key="5">
    <source>
        <dbReference type="ARBA" id="ARBA00022729"/>
    </source>
</evidence>
<dbReference type="Pfam" id="PF05450">
    <property type="entry name" value="Nicastrin"/>
    <property type="match status" value="1"/>
</dbReference>
<dbReference type="Proteomes" id="UP000078561">
    <property type="component" value="Unassembled WGS sequence"/>
</dbReference>
<evidence type="ECO:0000256" key="8">
    <source>
        <dbReference type="ARBA" id="ARBA00023136"/>
    </source>
</evidence>
<keyword evidence="8 10" id="KW-0472">Membrane</keyword>
<evidence type="ECO:0000256" key="3">
    <source>
        <dbReference type="ARBA" id="ARBA00015303"/>
    </source>
</evidence>
<dbReference type="AlphaFoldDB" id="A0A168T5T5"/>
<reference evidence="12" key="1">
    <citation type="submission" date="2016-04" db="EMBL/GenBank/DDBJ databases">
        <authorList>
            <person name="Evans L.H."/>
            <person name="Alamgir A."/>
            <person name="Owens N."/>
            <person name="Weber N.D."/>
            <person name="Virtaneva K."/>
            <person name="Barbian K."/>
            <person name="Babar A."/>
            <person name="Rosenke K."/>
        </authorList>
    </citation>
    <scope>NUCLEOTIDE SEQUENCE [LARGE SCALE GENOMIC DNA]</scope>
    <source>
        <strain evidence="12">CBS 101.48</strain>
    </source>
</reference>
<keyword evidence="4 10" id="KW-0812">Transmembrane</keyword>
<dbReference type="InterPro" id="IPR008710">
    <property type="entry name" value="Nicastrin"/>
</dbReference>
<dbReference type="GO" id="GO:0005886">
    <property type="term" value="C:plasma membrane"/>
    <property type="evidence" value="ECO:0007669"/>
    <property type="project" value="TreeGrafter"/>
</dbReference>
<evidence type="ECO:0000259" key="11">
    <source>
        <dbReference type="Pfam" id="PF18266"/>
    </source>
</evidence>
<gene>
    <name evidence="12" type="primary">ABSGL_15199.1 scaffold 15431</name>
</gene>
<dbReference type="PANTHER" id="PTHR21092:SF0">
    <property type="entry name" value="NICASTRIN"/>
    <property type="match status" value="1"/>
</dbReference>
<dbReference type="SUPFAM" id="SSF53187">
    <property type="entry name" value="Zn-dependent exopeptidases"/>
    <property type="match status" value="1"/>
</dbReference>
<evidence type="ECO:0000313" key="12">
    <source>
        <dbReference type="EMBL" id="SAM09515.1"/>
    </source>
</evidence>
<evidence type="ECO:0000256" key="6">
    <source>
        <dbReference type="ARBA" id="ARBA00022976"/>
    </source>
</evidence>
<keyword evidence="5" id="KW-0732">Signal</keyword>
<keyword evidence="13" id="KW-1185">Reference proteome</keyword>
<evidence type="ECO:0000256" key="2">
    <source>
        <dbReference type="ARBA" id="ARBA00007717"/>
    </source>
</evidence>
<dbReference type="STRING" id="4829.A0A168T5T5"/>
<evidence type="ECO:0000256" key="4">
    <source>
        <dbReference type="ARBA" id="ARBA00022692"/>
    </source>
</evidence>
<keyword evidence="9" id="KW-0325">Glycoprotein</keyword>
<keyword evidence="7 10" id="KW-1133">Transmembrane helix</keyword>
<dbReference type="OMA" id="ECVYPGV"/>
<dbReference type="Pfam" id="PF18266">
    <property type="entry name" value="Ncstrn_small"/>
    <property type="match status" value="1"/>
</dbReference>
<dbReference type="PANTHER" id="PTHR21092">
    <property type="entry name" value="NICASTRIN"/>
    <property type="match status" value="1"/>
</dbReference>
<organism evidence="12">
    <name type="scientific">Absidia glauca</name>
    <name type="common">Pin mould</name>
    <dbReference type="NCBI Taxonomy" id="4829"/>
    <lineage>
        <taxon>Eukaryota</taxon>
        <taxon>Fungi</taxon>
        <taxon>Fungi incertae sedis</taxon>
        <taxon>Mucoromycota</taxon>
        <taxon>Mucoromycotina</taxon>
        <taxon>Mucoromycetes</taxon>
        <taxon>Mucorales</taxon>
        <taxon>Cunninghamellaceae</taxon>
        <taxon>Absidia</taxon>
    </lineage>
</organism>
<evidence type="ECO:0000256" key="1">
    <source>
        <dbReference type="ARBA" id="ARBA00004479"/>
    </source>
</evidence>
<feature type="domain" description="Nicastrin small lobe" evidence="11">
    <location>
        <begin position="26"/>
        <end position="136"/>
    </location>
</feature>
<dbReference type="GO" id="GO:0016485">
    <property type="term" value="P:protein processing"/>
    <property type="evidence" value="ECO:0007669"/>
    <property type="project" value="InterPro"/>
</dbReference>
<evidence type="ECO:0000256" key="10">
    <source>
        <dbReference type="SAM" id="Phobius"/>
    </source>
</evidence>
<protein>
    <recommendedName>
        <fullName evidence="3">Nicastrin</fullName>
    </recommendedName>
</protein>
<dbReference type="Gene3D" id="3.40.630.10">
    <property type="entry name" value="Zn peptidases"/>
    <property type="match status" value="1"/>
</dbReference>
<name>A0A168T5T5_ABSGL</name>
<feature type="transmembrane region" description="Helical" evidence="10">
    <location>
        <begin position="573"/>
        <end position="593"/>
    </location>
</feature>
<sequence>MLLLLFSPTAYSHRKSSTLNPSTIPLEATRRVTGIIALLNGATNHLDGLSSVSPDSRCPNAQFGLYATEPNPHIWNPQGNGLIDESFDIPIYGLNPNSNLSTQVYNALKSGVDFNKRRNHQQYPLQAVDFNLMMWAARDSSTCLRRGWCQPVGGLSVFSTPSQEISVDDNKPIIVLTAALDSRSLFHDLTVGVDTSISGLVTLLSVAEAINRNPTPPGKLDKHILYTLFTAESWGFAGSQRFVQDIIQPFVCTNSTRSSPCPYPNAPCTLPCVQDLKFKRINMDNIETIIEFGSIGSDNTTVWAHVDDGSLSKPLVQSLQTQSIANFNINDSSPLIQSADNDGIQRRLPPSSTMSFLKQKRTTKAVVLTGYRDEMDSSYNSDLDNQVDLGQLTRKLCGLANVTAQAVYQQASSSNNTSPTSTSANCTLVHELLDCLVFNFSCSYMQNYFNVSGLDEVSHYASVYSFNAPQPQFIPRFVFSFLAGITGTARLDQNQQPSACNRIQDCQAGEYCIRQKCVNTMTSYHPAYGTGLQIDESTGKIVVKDSTKGTYTESTWDSPSLRMFLVPSRKQQYIELVIGMLWTTISIVFVIFARRYAKSRFKLD</sequence>
<evidence type="ECO:0000313" key="13">
    <source>
        <dbReference type="Proteomes" id="UP000078561"/>
    </source>
</evidence>
<evidence type="ECO:0000256" key="9">
    <source>
        <dbReference type="ARBA" id="ARBA00023180"/>
    </source>
</evidence>
<dbReference type="EMBL" id="LT555058">
    <property type="protein sequence ID" value="SAM09515.1"/>
    <property type="molecule type" value="Genomic_DNA"/>
</dbReference>
<accession>A0A168T5T5</accession>
<dbReference type="OrthoDB" id="10265862at2759"/>
<dbReference type="InterPro" id="IPR041084">
    <property type="entry name" value="Ncstrn_small"/>
</dbReference>
<keyword evidence="6" id="KW-0914">Notch signaling pathway</keyword>
<comment type="subcellular location">
    <subcellularLocation>
        <location evidence="1">Membrane</location>
        <topology evidence="1">Single-pass type I membrane protein</topology>
    </subcellularLocation>
</comment>